<evidence type="ECO:0000313" key="11">
    <source>
        <dbReference type="EMBL" id="ADG98626.1"/>
    </source>
</evidence>
<dbReference type="OrthoDB" id="9802241at2"/>
<feature type="domain" description="Orn/DAP/Arg decarboxylase 2 N-terminal" evidence="10">
    <location>
        <begin position="61"/>
        <end position="299"/>
    </location>
</feature>
<dbReference type="InterPro" id="IPR000183">
    <property type="entry name" value="Orn/DAP/Arg_de-COase"/>
</dbReference>
<dbReference type="Gene3D" id="2.40.37.10">
    <property type="entry name" value="Lyase, Ornithine Decarboxylase, Chain A, domain 1"/>
    <property type="match status" value="1"/>
</dbReference>
<dbReference type="InterPro" id="IPR022644">
    <property type="entry name" value="De-COase2_N"/>
</dbReference>
<evidence type="ECO:0000256" key="7">
    <source>
        <dbReference type="ARBA" id="ARBA00034138"/>
    </source>
</evidence>
<accession>D6Z9V6</accession>
<reference evidence="11 12" key="1">
    <citation type="journal article" date="2010" name="Stand. Genomic Sci.">
        <title>Complete genome sequence of Segniliparus rotundus type strain (CDC 1076).</title>
        <authorList>
            <person name="Sikorski J."/>
            <person name="Lapidus A."/>
            <person name="Copeland A."/>
            <person name="Misra M."/>
            <person name="Glavina Del Rio T."/>
            <person name="Nolan M."/>
            <person name="Lucas S."/>
            <person name="Chen F."/>
            <person name="Tice H."/>
            <person name="Cheng J.F."/>
            <person name="Jando M."/>
            <person name="Schneider S."/>
            <person name="Bruce D."/>
            <person name="Goodwin L."/>
            <person name="Pitluck S."/>
            <person name="Liolios K."/>
            <person name="Mikhailova N."/>
            <person name="Pati A."/>
            <person name="Ivanova N."/>
            <person name="Mavromatis K."/>
            <person name="Chen A."/>
            <person name="Palaniappan K."/>
            <person name="Chertkov O."/>
            <person name="Land M."/>
            <person name="Hauser L."/>
            <person name="Chang Y.J."/>
            <person name="Jeffries C.D."/>
            <person name="Brettin T."/>
            <person name="Detter J.C."/>
            <person name="Han C."/>
            <person name="Rohde M."/>
            <person name="Goker M."/>
            <person name="Bristow J."/>
            <person name="Eisen J.A."/>
            <person name="Markowitz V."/>
            <person name="Hugenholtz P."/>
            <person name="Kyrpides N.C."/>
            <person name="Klenk H.P."/>
        </authorList>
    </citation>
    <scope>NUCLEOTIDE SEQUENCE [LARGE SCALE GENOMIC DNA]</scope>
    <source>
        <strain evidence="12">ATCC BAA-972 / CDC 1076 / CIP 108378 / DSM 44985 / JCM 13578</strain>
    </source>
</reference>
<dbReference type="EC" id="4.1.1.17" evidence="7"/>
<proteinExistence type="inferred from homology"/>
<dbReference type="AlphaFoldDB" id="D6Z9V6"/>
<gene>
    <name evidence="11" type="ordered locus">Srot_2174</name>
</gene>
<dbReference type="KEGG" id="srt:Srot_2174"/>
<evidence type="ECO:0000256" key="9">
    <source>
        <dbReference type="PIRSR" id="PIRSR600183-50"/>
    </source>
</evidence>
<keyword evidence="3" id="KW-0210">Decarboxylase</keyword>
<evidence type="ECO:0000259" key="10">
    <source>
        <dbReference type="Pfam" id="PF02784"/>
    </source>
</evidence>
<dbReference type="Pfam" id="PF02784">
    <property type="entry name" value="Orn_Arg_deC_N"/>
    <property type="match status" value="1"/>
</dbReference>
<keyword evidence="5" id="KW-0456">Lyase</keyword>
<evidence type="ECO:0000256" key="5">
    <source>
        <dbReference type="ARBA" id="ARBA00023239"/>
    </source>
</evidence>
<dbReference type="InterPro" id="IPR022653">
    <property type="entry name" value="De-COase2_pyr-phos_BS"/>
</dbReference>
<evidence type="ECO:0000256" key="2">
    <source>
        <dbReference type="ARBA" id="ARBA00008872"/>
    </source>
</evidence>
<feature type="modified residue" description="N6-(pyridoxal phosphate)lysine" evidence="9">
    <location>
        <position position="84"/>
    </location>
</feature>
<comment type="catalytic activity">
    <reaction evidence="8">
        <text>L-ornithine + H(+) = putrescine + CO2</text>
        <dbReference type="Rhea" id="RHEA:22964"/>
        <dbReference type="ChEBI" id="CHEBI:15378"/>
        <dbReference type="ChEBI" id="CHEBI:16526"/>
        <dbReference type="ChEBI" id="CHEBI:46911"/>
        <dbReference type="ChEBI" id="CHEBI:326268"/>
        <dbReference type="EC" id="4.1.1.17"/>
    </reaction>
</comment>
<organism evidence="11 12">
    <name type="scientific">Segniliparus rotundus (strain ATCC BAA-972 / CDC 1076 / CIP 108378 / DSM 44985 / JCM 13578)</name>
    <dbReference type="NCBI Taxonomy" id="640132"/>
    <lineage>
        <taxon>Bacteria</taxon>
        <taxon>Bacillati</taxon>
        <taxon>Actinomycetota</taxon>
        <taxon>Actinomycetes</taxon>
        <taxon>Mycobacteriales</taxon>
        <taxon>Segniliparaceae</taxon>
        <taxon>Segniliparus</taxon>
    </lineage>
</organism>
<evidence type="ECO:0000256" key="6">
    <source>
        <dbReference type="ARBA" id="ARBA00034115"/>
    </source>
</evidence>
<dbReference type="STRING" id="640132.Srot_2174"/>
<dbReference type="PRINTS" id="PR01182">
    <property type="entry name" value="ORNDCRBXLASE"/>
</dbReference>
<dbReference type="SUPFAM" id="SSF50621">
    <property type="entry name" value="Alanine racemase C-terminal domain-like"/>
    <property type="match status" value="1"/>
</dbReference>
<evidence type="ECO:0000313" key="12">
    <source>
        <dbReference type="Proteomes" id="UP000002247"/>
    </source>
</evidence>
<feature type="active site" description="Proton donor" evidence="9">
    <location>
        <position position="369"/>
    </location>
</feature>
<dbReference type="PROSITE" id="PS00878">
    <property type="entry name" value="ODR_DC_2_1"/>
    <property type="match status" value="1"/>
</dbReference>
<comment type="similarity">
    <text evidence="2">Belongs to the Orn/Lys/Arg decarboxylase class-II family.</text>
</comment>
<dbReference type="GO" id="GO:0033387">
    <property type="term" value="P:putrescine biosynthetic process from arginine, via ornithine"/>
    <property type="evidence" value="ECO:0007669"/>
    <property type="project" value="TreeGrafter"/>
</dbReference>
<dbReference type="RefSeq" id="WP_013139076.1">
    <property type="nucleotide sequence ID" value="NC_014168.1"/>
</dbReference>
<evidence type="ECO:0000256" key="1">
    <source>
        <dbReference type="ARBA" id="ARBA00001933"/>
    </source>
</evidence>
<evidence type="ECO:0000256" key="4">
    <source>
        <dbReference type="ARBA" id="ARBA00022898"/>
    </source>
</evidence>
<dbReference type="Proteomes" id="UP000002247">
    <property type="component" value="Chromosome"/>
</dbReference>
<dbReference type="GO" id="GO:0005737">
    <property type="term" value="C:cytoplasm"/>
    <property type="evidence" value="ECO:0007669"/>
    <property type="project" value="TreeGrafter"/>
</dbReference>
<dbReference type="InterPro" id="IPR009006">
    <property type="entry name" value="Ala_racemase/Decarboxylase_C"/>
</dbReference>
<dbReference type="InterPro" id="IPR002433">
    <property type="entry name" value="Orn_de-COase"/>
</dbReference>
<dbReference type="PANTHER" id="PTHR11482:SF6">
    <property type="entry name" value="ORNITHINE DECARBOXYLASE 1-RELATED"/>
    <property type="match status" value="1"/>
</dbReference>
<keyword evidence="12" id="KW-1185">Reference proteome</keyword>
<dbReference type="FunFam" id="3.20.20.10:FF:000008">
    <property type="entry name" value="Ornithine decarboxylase"/>
    <property type="match status" value="1"/>
</dbReference>
<name>D6Z9V6_SEGRD</name>
<dbReference type="SUPFAM" id="SSF51419">
    <property type="entry name" value="PLP-binding barrel"/>
    <property type="match status" value="1"/>
</dbReference>
<dbReference type="EMBL" id="CP001958">
    <property type="protein sequence ID" value="ADG98626.1"/>
    <property type="molecule type" value="Genomic_DNA"/>
</dbReference>
<dbReference type="eggNOG" id="COG0019">
    <property type="taxonomic scope" value="Bacteria"/>
</dbReference>
<protein>
    <recommendedName>
        <fullName evidence="7">ornithine decarboxylase</fullName>
        <ecNumber evidence="7">4.1.1.17</ecNumber>
    </recommendedName>
</protein>
<dbReference type="GO" id="GO:0004586">
    <property type="term" value="F:ornithine decarboxylase activity"/>
    <property type="evidence" value="ECO:0007669"/>
    <property type="project" value="UniProtKB-EC"/>
</dbReference>
<dbReference type="CDD" id="cd00622">
    <property type="entry name" value="PLPDE_III_ODC"/>
    <property type="match status" value="1"/>
</dbReference>
<dbReference type="InterPro" id="IPR029066">
    <property type="entry name" value="PLP-binding_barrel"/>
</dbReference>
<dbReference type="HOGENOM" id="CLU_026444_1_3_11"/>
<evidence type="ECO:0000256" key="3">
    <source>
        <dbReference type="ARBA" id="ARBA00022793"/>
    </source>
</evidence>
<dbReference type="PANTHER" id="PTHR11482">
    <property type="entry name" value="ARGININE/DIAMINOPIMELATE/ORNITHINE DECARBOXYLASE"/>
    <property type="match status" value="1"/>
</dbReference>
<comment type="pathway">
    <text evidence="6">Amine and polyamine biosynthesis; putrescine biosynthesis via L-ornithine pathway; putrescine from L-ornithine: step 1/1.</text>
</comment>
<sequence length="421" mass="44096">MAGSASVMDAISAKPGHDAPVLFTHANGESPSMGAPKAVARIQSFLRERPTETPCLVVDLETVRERYCQLTAALPKARVYYAVKANPAAEVVRELAAAGSCFDVASVAEIELCLAAGANPRDLCYGNTIKKPADVAKAHALGVRLYTTDSETDLEALSEHAPGSSVFCRIAAVHDGAVYSFGAKFGCAPELAESLLLRAGTLGLAAAGVSFHSGSQQLDPHAWRSGIAHAAQIAARLAAKGVRLPMLNIGGGLPGSYTHAAPPLADYADAISAAVREHFGAVGLHEPLLVLEPGRYLVADAGLLRSEVVLVSRKSPADEHRWVYVDAGRYNGLTETEGECVAYVLASPEHAGPAAAEDTAPVYLAGPTCDGDDVLYQRTVYRLPSALRVGDHLDFLSTGAYTASYASIAFNGFSPLKTLCI</sequence>
<keyword evidence="4 9" id="KW-0663">Pyridoxal phosphate</keyword>
<dbReference type="Gene3D" id="3.20.20.10">
    <property type="entry name" value="Alanine racemase"/>
    <property type="match status" value="1"/>
</dbReference>
<evidence type="ECO:0000256" key="8">
    <source>
        <dbReference type="ARBA" id="ARBA00049127"/>
    </source>
</evidence>
<dbReference type="PRINTS" id="PR01179">
    <property type="entry name" value="ODADCRBXLASE"/>
</dbReference>
<comment type="cofactor">
    <cofactor evidence="1 9">
        <name>pyridoxal 5'-phosphate</name>
        <dbReference type="ChEBI" id="CHEBI:597326"/>
    </cofactor>
</comment>